<protein>
    <submittedName>
        <fullName evidence="2">Uncharacterized protein</fullName>
    </submittedName>
</protein>
<evidence type="ECO:0000313" key="3">
    <source>
        <dbReference type="Proteomes" id="UP000505306"/>
    </source>
</evidence>
<evidence type="ECO:0000256" key="1">
    <source>
        <dbReference type="SAM" id="Phobius"/>
    </source>
</evidence>
<sequence>MRKTVRHIKKRNRFSIIFPILTIIAIGILFTFSSFYEKSWSYNWNGISEQIRDSIKVAEYGGISSGVVGVSGRKPKQFDRRIWIMKNATEKELLNLTEYPSGTIKAIAYEGLLRRKDYKDKTSLVLKSLKDTEYPIEYQSGCLSSKMYVGEYLINQVLFLDNQGPPLPESFVNYRKEKYDVDKIMKEYLKLKKL</sequence>
<name>A0A6G6GJI6_9FLAO</name>
<dbReference type="AlphaFoldDB" id="A0A6G6GJI6"/>
<keyword evidence="1" id="KW-0472">Membrane</keyword>
<feature type="transmembrane region" description="Helical" evidence="1">
    <location>
        <begin position="12"/>
        <end position="36"/>
    </location>
</feature>
<organism evidence="2 3">
    <name type="scientific">Rasiella rasia</name>
    <dbReference type="NCBI Taxonomy" id="2744027"/>
    <lineage>
        <taxon>Bacteria</taxon>
        <taxon>Pseudomonadati</taxon>
        <taxon>Bacteroidota</taxon>
        <taxon>Flavobacteriia</taxon>
        <taxon>Flavobacteriales</taxon>
        <taxon>Flavobacteriaceae</taxon>
        <taxon>Rasiella</taxon>
    </lineage>
</organism>
<reference evidence="2 3" key="1">
    <citation type="submission" date="2020-02" db="EMBL/GenBank/DDBJ databases">
        <title>Complete genome sequence of Flavobacteriaceae bacterium.</title>
        <authorList>
            <person name="Kim S.-J."/>
            <person name="Kim Y.-S."/>
            <person name="Kim K.-H."/>
        </authorList>
    </citation>
    <scope>NUCLEOTIDE SEQUENCE [LARGE SCALE GENOMIC DNA]</scope>
    <source>
        <strain evidence="2 3">RR4-40</strain>
    </source>
</reference>
<proteinExistence type="predicted"/>
<keyword evidence="1" id="KW-1133">Transmembrane helix</keyword>
<gene>
    <name evidence="2" type="ORF">G5B37_03655</name>
</gene>
<accession>A0A6G6GJI6</accession>
<dbReference type="EMBL" id="CP049057">
    <property type="protein sequence ID" value="QIE58687.1"/>
    <property type="molecule type" value="Genomic_DNA"/>
</dbReference>
<dbReference type="RefSeq" id="WP_164678718.1">
    <property type="nucleotide sequence ID" value="NZ_CP049057.1"/>
</dbReference>
<keyword evidence="3" id="KW-1185">Reference proteome</keyword>
<dbReference type="KEGG" id="mgel:G5B37_03655"/>
<keyword evidence="1" id="KW-0812">Transmembrane</keyword>
<evidence type="ECO:0000313" key="2">
    <source>
        <dbReference type="EMBL" id="QIE58687.1"/>
    </source>
</evidence>
<dbReference type="Proteomes" id="UP000505306">
    <property type="component" value="Chromosome"/>
</dbReference>